<dbReference type="RefSeq" id="WP_073313373.1">
    <property type="nucleotide sequence ID" value="NZ_FQYP01000001.1"/>
</dbReference>
<dbReference type="Gene3D" id="2.60.40.1120">
    <property type="entry name" value="Carboxypeptidase-like, regulatory domain"/>
    <property type="match status" value="1"/>
</dbReference>
<keyword evidence="1" id="KW-0175">Coiled coil</keyword>
<protein>
    <recommendedName>
        <fullName evidence="7">Mucoidy inhibitor MuiA family protein</fullName>
    </recommendedName>
</protein>
<evidence type="ECO:0008006" key="7">
    <source>
        <dbReference type="Google" id="ProtNLM"/>
    </source>
</evidence>
<dbReference type="Pfam" id="PF13715">
    <property type="entry name" value="CarbopepD_reg_2"/>
    <property type="match status" value="1"/>
</dbReference>
<gene>
    <name evidence="5" type="ORF">SAMN04488508_101465</name>
</gene>
<proteinExistence type="predicted"/>
<feature type="chain" id="PRO_5013291205" description="Mucoidy inhibitor MuiA family protein" evidence="2">
    <location>
        <begin position="19"/>
        <end position="627"/>
    </location>
</feature>
<keyword evidence="2" id="KW-0732">Signal</keyword>
<dbReference type="OrthoDB" id="634585at2"/>
<feature type="signal peptide" evidence="2">
    <location>
        <begin position="1"/>
        <end position="18"/>
    </location>
</feature>
<dbReference type="PANTHER" id="PTHR31005:SF8">
    <property type="entry name" value="DUF4139 DOMAIN-CONTAINING PROTEIN"/>
    <property type="match status" value="1"/>
</dbReference>
<organism evidence="5 6">
    <name type="scientific">Aquimarina spongiae</name>
    <dbReference type="NCBI Taxonomy" id="570521"/>
    <lineage>
        <taxon>Bacteria</taxon>
        <taxon>Pseudomonadati</taxon>
        <taxon>Bacteroidota</taxon>
        <taxon>Flavobacteriia</taxon>
        <taxon>Flavobacteriales</taxon>
        <taxon>Flavobacteriaceae</taxon>
        <taxon>Aquimarina</taxon>
    </lineage>
</organism>
<dbReference type="InterPro" id="IPR037291">
    <property type="entry name" value="DUF4139"/>
</dbReference>
<feature type="coiled-coil region" evidence="1">
    <location>
        <begin position="91"/>
        <end position="132"/>
    </location>
</feature>
<dbReference type="EMBL" id="FQYP01000001">
    <property type="protein sequence ID" value="SHI39712.1"/>
    <property type="molecule type" value="Genomic_DNA"/>
</dbReference>
<dbReference type="Pfam" id="PF13598">
    <property type="entry name" value="DUF4139"/>
    <property type="match status" value="1"/>
</dbReference>
<evidence type="ECO:0000313" key="5">
    <source>
        <dbReference type="EMBL" id="SHI39712.1"/>
    </source>
</evidence>
<sequence>MRAILLSILLLIANPAIANTGKKTASNIEEVTVYLTGARIKRTADISLKPGVNEILIHDLSPTINENSIQISGLKNVSILSINFGIDYLKKRKTSEELTVLQKQLDQLLLEKNKLENIITGLGQEKKLLENNQRIASTTESLSLEKVKEISAYYRDRAIEIQNETYTHTQKIDRLSDEISAITQQIDKLDDDTKEQRGEIKVKLDAPVATTLDLVVQYNVTQAGWFPLYDIKSQSIKDPIKMAYKANVYQQTGTPWNNVNIILSTGDPNTNNIKPNVSPKYLNFSYGINRQQNAIKRYGYQYNPTVKTITGIVLDDDGLPLPGVNIIEKGTSNGTQTDFDGRYTLEVADGRELSFSYVGFSSQSLPIYSSVMNISLEEDASVLDEVIITGYSTSGSSGRYSPRSSYARKKEKKEYYNEVVEVKEEGITNTRFKIKKKYSIPSNADITIIEIDNFEIRTDYNHYVAPELNENVFLTAKLANWEQFNLLAGEANIYFEGSYAGKTNIDPLHTTDTLTVSLGVDPNIVVKREQLKDFKSKNFIGNSKIVNRAYTITIKNNKKSNINITVEDRIPVSQNKDIKLDEIQTDQAVYDSKKGIMTWKLDMQPNQKLEKQFSYQVKHPRSRRISL</sequence>
<accession>A0A1M6ATC2</accession>
<evidence type="ECO:0000256" key="2">
    <source>
        <dbReference type="SAM" id="SignalP"/>
    </source>
</evidence>
<dbReference type="AlphaFoldDB" id="A0A1M6ATC2"/>
<dbReference type="PANTHER" id="PTHR31005">
    <property type="entry name" value="DUF4139 DOMAIN-CONTAINING PROTEIN"/>
    <property type="match status" value="1"/>
</dbReference>
<evidence type="ECO:0000313" key="6">
    <source>
        <dbReference type="Proteomes" id="UP000184432"/>
    </source>
</evidence>
<evidence type="ECO:0000259" key="4">
    <source>
        <dbReference type="Pfam" id="PF13600"/>
    </source>
</evidence>
<feature type="domain" description="DUF4140" evidence="4">
    <location>
        <begin position="31"/>
        <end position="129"/>
    </location>
</feature>
<dbReference type="InterPro" id="IPR008969">
    <property type="entry name" value="CarboxyPept-like_regulatory"/>
</dbReference>
<name>A0A1M6ATC2_9FLAO</name>
<dbReference type="NCBIfam" id="TIGR02231">
    <property type="entry name" value="mucoidy inhibitor MuiA family protein"/>
    <property type="match status" value="2"/>
</dbReference>
<keyword evidence="6" id="KW-1185">Reference proteome</keyword>
<dbReference type="InterPro" id="IPR011935">
    <property type="entry name" value="CHP02231"/>
</dbReference>
<reference evidence="6" key="1">
    <citation type="submission" date="2016-11" db="EMBL/GenBank/DDBJ databases">
        <authorList>
            <person name="Varghese N."/>
            <person name="Submissions S."/>
        </authorList>
    </citation>
    <scope>NUCLEOTIDE SEQUENCE [LARGE SCALE GENOMIC DNA]</scope>
    <source>
        <strain evidence="6">DSM 22623</strain>
    </source>
</reference>
<dbReference type="Pfam" id="PF13600">
    <property type="entry name" value="DUF4140"/>
    <property type="match status" value="1"/>
</dbReference>
<dbReference type="SUPFAM" id="SSF49464">
    <property type="entry name" value="Carboxypeptidase regulatory domain-like"/>
    <property type="match status" value="1"/>
</dbReference>
<evidence type="ECO:0000259" key="3">
    <source>
        <dbReference type="Pfam" id="PF13598"/>
    </source>
</evidence>
<dbReference type="Proteomes" id="UP000184432">
    <property type="component" value="Unassembled WGS sequence"/>
</dbReference>
<feature type="domain" description="DUF4139" evidence="3">
    <location>
        <begin position="215"/>
        <end position="621"/>
    </location>
</feature>
<dbReference type="InterPro" id="IPR025554">
    <property type="entry name" value="DUF4140"/>
</dbReference>
<evidence type="ECO:0000256" key="1">
    <source>
        <dbReference type="SAM" id="Coils"/>
    </source>
</evidence>